<keyword evidence="4 6" id="KW-1133">Transmembrane helix</keyword>
<keyword evidence="3 6" id="KW-0812">Transmembrane</keyword>
<dbReference type="AlphaFoldDB" id="B9KBA5"/>
<feature type="transmembrane region" description="Helical" evidence="6">
    <location>
        <begin position="282"/>
        <end position="303"/>
    </location>
</feature>
<comment type="subcellular location">
    <subcellularLocation>
        <location evidence="1">Cell membrane</location>
        <topology evidence="1">Multi-pass membrane protein</topology>
    </subcellularLocation>
</comment>
<dbReference type="STRING" id="309803.CTN_0125"/>
<evidence type="ECO:0000259" key="7">
    <source>
        <dbReference type="Pfam" id="PF12698"/>
    </source>
</evidence>
<feature type="transmembrane region" description="Helical" evidence="6">
    <location>
        <begin position="367"/>
        <end position="389"/>
    </location>
</feature>
<dbReference type="InterPro" id="IPR051449">
    <property type="entry name" value="ABC-2_transporter_component"/>
</dbReference>
<dbReference type="Pfam" id="PF12698">
    <property type="entry name" value="ABC2_membrane_3"/>
    <property type="match status" value="1"/>
</dbReference>
<dbReference type="EMBL" id="CP000916">
    <property type="protein sequence ID" value="ACM22301.1"/>
    <property type="molecule type" value="Genomic_DNA"/>
</dbReference>
<evidence type="ECO:0000256" key="6">
    <source>
        <dbReference type="SAM" id="Phobius"/>
    </source>
</evidence>
<feature type="transmembrane region" description="Helical" evidence="6">
    <location>
        <begin position="315"/>
        <end position="334"/>
    </location>
</feature>
<dbReference type="KEGG" id="tna:CTN_0125"/>
<dbReference type="eggNOG" id="COG1668">
    <property type="taxonomic scope" value="Bacteria"/>
</dbReference>
<dbReference type="GO" id="GO:0140359">
    <property type="term" value="F:ABC-type transporter activity"/>
    <property type="evidence" value="ECO:0007669"/>
    <property type="project" value="InterPro"/>
</dbReference>
<organism evidence="8 9">
    <name type="scientific">Thermotoga neapolitana (strain ATCC 49049 / DSM 4359 / NBRC 107923 / NS-E)</name>
    <dbReference type="NCBI Taxonomy" id="309803"/>
    <lineage>
        <taxon>Bacteria</taxon>
        <taxon>Thermotogati</taxon>
        <taxon>Thermotogota</taxon>
        <taxon>Thermotogae</taxon>
        <taxon>Thermotogales</taxon>
        <taxon>Thermotogaceae</taxon>
        <taxon>Thermotoga</taxon>
    </lineage>
</organism>
<accession>B9KBA5</accession>
<evidence type="ECO:0000256" key="3">
    <source>
        <dbReference type="ARBA" id="ARBA00022692"/>
    </source>
</evidence>
<proteinExistence type="predicted"/>
<keyword evidence="5 6" id="KW-0472">Membrane</keyword>
<reference evidence="8 9" key="1">
    <citation type="journal article" date="2009" name="Biosci. Biotechnol. Biochem.">
        <title>WeGAS: a web-based microbial genome annotation system.</title>
        <authorList>
            <person name="Lee D."/>
            <person name="Seo H."/>
            <person name="Park C."/>
            <person name="Park K."/>
        </authorList>
    </citation>
    <scope>NUCLEOTIDE SEQUENCE [LARGE SCALE GENOMIC DNA]</scope>
    <source>
        <strain evidence="9">ATCC 49049 / DSM 4359 / NBRC 107923 / NS-E</strain>
    </source>
</reference>
<evidence type="ECO:0000256" key="1">
    <source>
        <dbReference type="ARBA" id="ARBA00004651"/>
    </source>
</evidence>
<dbReference type="RefSeq" id="WP_012645011.1">
    <property type="nucleotide sequence ID" value="NC_011978.1"/>
</dbReference>
<dbReference type="GO" id="GO:0005886">
    <property type="term" value="C:plasma membrane"/>
    <property type="evidence" value="ECO:0007669"/>
    <property type="project" value="UniProtKB-SubCell"/>
</dbReference>
<dbReference type="PANTHER" id="PTHR30294:SF29">
    <property type="entry name" value="MULTIDRUG ABC TRANSPORTER PERMEASE YBHS-RELATED"/>
    <property type="match status" value="1"/>
</dbReference>
<evidence type="ECO:0000313" key="9">
    <source>
        <dbReference type="Proteomes" id="UP000000445"/>
    </source>
</evidence>
<feature type="transmembrane region" description="Helical" evidence="6">
    <location>
        <begin position="237"/>
        <end position="262"/>
    </location>
</feature>
<gene>
    <name evidence="8" type="ordered locus">CTN_0125</name>
</gene>
<sequence length="408" mass="45033">MFGKLLKKEIKELLNLGAIVSVIVIAVLYGSLGSVFESTIEKSTQKPKIAVVMEDTGAFSELIKQELGNMSDLIYVGNDLKEAEKAVMEKKASAIVLIPDSFSRDLTSGKKTHVEVIWYLKGTGISDSISTGMVLSLLEPIRVKIASLILGDPERAQFLFDPFTIVQHTYLKGKFYENRSPDAIMNIFYSQNIMIPILIMMLIIMSGSSLISSLALEKENKTLETLLTMPVKREHIVLAKILGSTIVGLILAGIYMVGFYNYLRSLTQNTQGIGMSFSATDLLLIGTSLFLSILAGLSLCMFLGMMAKDNRSAQILTFPISILALIPMIANMIVDFSNLPGALKVVIFAIPFSHPIMAPKLVFYGDYHLIVSGIIYLAVFSIIVISAAFRMFNSDYVVLGWQIKRRSR</sequence>
<dbReference type="PANTHER" id="PTHR30294">
    <property type="entry name" value="MEMBRANE COMPONENT OF ABC TRANSPORTER YHHJ-RELATED"/>
    <property type="match status" value="1"/>
</dbReference>
<dbReference type="HOGENOM" id="CLU_050524_0_0_0"/>
<feature type="transmembrane region" description="Helical" evidence="6">
    <location>
        <begin position="193"/>
        <end position="216"/>
    </location>
</feature>
<evidence type="ECO:0000256" key="4">
    <source>
        <dbReference type="ARBA" id="ARBA00022989"/>
    </source>
</evidence>
<keyword evidence="2" id="KW-1003">Cell membrane</keyword>
<dbReference type="Proteomes" id="UP000000445">
    <property type="component" value="Chromosome"/>
</dbReference>
<dbReference type="Gene3D" id="3.40.1710.10">
    <property type="entry name" value="abc type-2 transporter like domain"/>
    <property type="match status" value="1"/>
</dbReference>
<protein>
    <submittedName>
        <fullName evidence="8">ABC-2 type transporter</fullName>
    </submittedName>
</protein>
<name>B9KBA5_THENN</name>
<keyword evidence="9" id="KW-1185">Reference proteome</keyword>
<feature type="domain" description="ABC-2 type transporter transmembrane" evidence="7">
    <location>
        <begin position="20"/>
        <end position="389"/>
    </location>
</feature>
<dbReference type="InterPro" id="IPR013525">
    <property type="entry name" value="ABC2_TM"/>
</dbReference>
<evidence type="ECO:0000313" key="8">
    <source>
        <dbReference type="EMBL" id="ACM22301.1"/>
    </source>
</evidence>
<feature type="transmembrane region" description="Helical" evidence="6">
    <location>
        <begin position="12"/>
        <end position="32"/>
    </location>
</feature>
<evidence type="ECO:0000256" key="2">
    <source>
        <dbReference type="ARBA" id="ARBA00022475"/>
    </source>
</evidence>
<evidence type="ECO:0000256" key="5">
    <source>
        <dbReference type="ARBA" id="ARBA00023136"/>
    </source>
</evidence>